<evidence type="ECO:0000313" key="3">
    <source>
        <dbReference type="Proteomes" id="UP001218188"/>
    </source>
</evidence>
<keyword evidence="3" id="KW-1185">Reference proteome</keyword>
<gene>
    <name evidence="2" type="ORF">C8F04DRAFT_1173138</name>
</gene>
<feature type="region of interest" description="Disordered" evidence="1">
    <location>
        <begin position="1"/>
        <end position="31"/>
    </location>
</feature>
<organism evidence="2 3">
    <name type="scientific">Mycena alexandri</name>
    <dbReference type="NCBI Taxonomy" id="1745969"/>
    <lineage>
        <taxon>Eukaryota</taxon>
        <taxon>Fungi</taxon>
        <taxon>Dikarya</taxon>
        <taxon>Basidiomycota</taxon>
        <taxon>Agaricomycotina</taxon>
        <taxon>Agaricomycetes</taxon>
        <taxon>Agaricomycetidae</taxon>
        <taxon>Agaricales</taxon>
        <taxon>Marasmiineae</taxon>
        <taxon>Mycenaceae</taxon>
        <taxon>Mycena</taxon>
    </lineage>
</organism>
<accession>A0AAD6XBD9</accession>
<evidence type="ECO:0000256" key="1">
    <source>
        <dbReference type="SAM" id="MobiDB-lite"/>
    </source>
</evidence>
<name>A0AAD6XBD9_9AGAR</name>
<protein>
    <submittedName>
        <fullName evidence="2">Uncharacterized protein</fullName>
    </submittedName>
</protein>
<evidence type="ECO:0000313" key="2">
    <source>
        <dbReference type="EMBL" id="KAJ7046178.1"/>
    </source>
</evidence>
<proteinExistence type="predicted"/>
<sequence length="228" mass="26671">MRQSPAKPSQRGNATTFGKNLTTPEQDQQISPERGLMARSFNLSEYLYYPLDYHTTYWPWSLSQHPTKPDLIWVNNAKTPKKDVKRHNKNVKWPMDQKTWCYEISSGTIYWMRAPHGTTAFLHFRSCQQNSGKVGVRGVRQTIEKKKNLPDVRAGKRKPRREIKKTYVLRTSYAIGRNRTSRPLKMRRLDERDEGAPRHDGFIAFPIPPLDTCKNGMKCTHFRLARPR</sequence>
<dbReference type="Proteomes" id="UP001218188">
    <property type="component" value="Unassembled WGS sequence"/>
</dbReference>
<dbReference type="EMBL" id="JARJCM010000003">
    <property type="protein sequence ID" value="KAJ7046178.1"/>
    <property type="molecule type" value="Genomic_DNA"/>
</dbReference>
<reference evidence="2" key="1">
    <citation type="submission" date="2023-03" db="EMBL/GenBank/DDBJ databases">
        <title>Massive genome expansion in bonnet fungi (Mycena s.s.) driven by repeated elements and novel gene families across ecological guilds.</title>
        <authorList>
            <consortium name="Lawrence Berkeley National Laboratory"/>
            <person name="Harder C.B."/>
            <person name="Miyauchi S."/>
            <person name="Viragh M."/>
            <person name="Kuo A."/>
            <person name="Thoen E."/>
            <person name="Andreopoulos B."/>
            <person name="Lu D."/>
            <person name="Skrede I."/>
            <person name="Drula E."/>
            <person name="Henrissat B."/>
            <person name="Morin E."/>
            <person name="Kohler A."/>
            <person name="Barry K."/>
            <person name="LaButti K."/>
            <person name="Morin E."/>
            <person name="Salamov A."/>
            <person name="Lipzen A."/>
            <person name="Mereny Z."/>
            <person name="Hegedus B."/>
            <person name="Baldrian P."/>
            <person name="Stursova M."/>
            <person name="Weitz H."/>
            <person name="Taylor A."/>
            <person name="Grigoriev I.V."/>
            <person name="Nagy L.G."/>
            <person name="Martin F."/>
            <person name="Kauserud H."/>
        </authorList>
    </citation>
    <scope>NUCLEOTIDE SEQUENCE</scope>
    <source>
        <strain evidence="2">CBHHK200</strain>
    </source>
</reference>
<dbReference type="AlphaFoldDB" id="A0AAD6XBD9"/>
<comment type="caution">
    <text evidence="2">The sequence shown here is derived from an EMBL/GenBank/DDBJ whole genome shotgun (WGS) entry which is preliminary data.</text>
</comment>